<dbReference type="Pfam" id="PF00636">
    <property type="entry name" value="Ribonuclease_3"/>
    <property type="match status" value="1"/>
</dbReference>
<evidence type="ECO:0000259" key="5">
    <source>
        <dbReference type="SMART" id="SM00535"/>
    </source>
</evidence>
<protein>
    <recommendedName>
        <fullName evidence="4">Mini-ribonuclease 3</fullName>
        <shortName evidence="4">Mini-3</shortName>
        <shortName evidence="4">Mini-RNase 3</shortName>
        <ecNumber evidence="4">3.1.26.-</ecNumber>
    </recommendedName>
    <alternativeName>
        <fullName evidence="4">Mini-RNase III</fullName>
        <shortName evidence="4">Mini-III</shortName>
    </alternativeName>
</protein>
<evidence type="ECO:0000313" key="7">
    <source>
        <dbReference type="Proteomes" id="UP000515928"/>
    </source>
</evidence>
<comment type="subunit">
    <text evidence="4">Homodimer.</text>
</comment>
<evidence type="ECO:0000256" key="4">
    <source>
        <dbReference type="HAMAP-Rule" id="MF_01468"/>
    </source>
</evidence>
<dbReference type="RefSeq" id="WP_187534293.1">
    <property type="nucleotide sequence ID" value="NZ_CBCSHU010000001.1"/>
</dbReference>
<evidence type="ECO:0000256" key="2">
    <source>
        <dbReference type="ARBA" id="ARBA00022759"/>
    </source>
</evidence>
<organism evidence="6 7">
    <name type="scientific">Erysipelothrix inopinata</name>
    <dbReference type="NCBI Taxonomy" id="225084"/>
    <lineage>
        <taxon>Bacteria</taxon>
        <taxon>Bacillati</taxon>
        <taxon>Bacillota</taxon>
        <taxon>Erysipelotrichia</taxon>
        <taxon>Erysipelotrichales</taxon>
        <taxon>Erysipelotrichaceae</taxon>
        <taxon>Erysipelothrix</taxon>
    </lineage>
</organism>
<evidence type="ECO:0000313" key="6">
    <source>
        <dbReference type="EMBL" id="QNN61140.1"/>
    </source>
</evidence>
<dbReference type="EC" id="3.1.26.-" evidence="4"/>
<dbReference type="GO" id="GO:0006364">
    <property type="term" value="P:rRNA processing"/>
    <property type="evidence" value="ECO:0007669"/>
    <property type="project" value="UniProtKB-UniRule"/>
</dbReference>
<dbReference type="PIRSF" id="PIRSF005520">
    <property type="entry name" value="UCP005520"/>
    <property type="match status" value="1"/>
</dbReference>
<dbReference type="HAMAP" id="MF_01468">
    <property type="entry name" value="RNase_Mini_III"/>
    <property type="match status" value="1"/>
</dbReference>
<evidence type="ECO:0000256" key="1">
    <source>
        <dbReference type="ARBA" id="ARBA00022722"/>
    </source>
</evidence>
<comment type="cofactor">
    <cofactor evidence="4">
        <name>Mg(2+)</name>
        <dbReference type="ChEBI" id="CHEBI:18420"/>
    </cofactor>
</comment>
<comment type="function">
    <text evidence="4">Involved in correct processing of both the 5' and 3' ends of 23S rRNA precursor. Processes 30S rRNA precursor transcript even in absence of ribonuclease 3 (Rnc); Rnc processes 30S rRNA into smaller rRNA precursors.</text>
</comment>
<keyword evidence="3 4" id="KW-0378">Hydrolase</keyword>
<keyword evidence="4" id="KW-0698">rRNA processing</keyword>
<accession>A0A7G9RZW5</accession>
<dbReference type="Proteomes" id="UP000515928">
    <property type="component" value="Chromosome"/>
</dbReference>
<dbReference type="SMART" id="SM00535">
    <property type="entry name" value="RIBOc"/>
    <property type="match status" value="1"/>
</dbReference>
<dbReference type="InterPro" id="IPR036389">
    <property type="entry name" value="RNase_III_sf"/>
</dbReference>
<feature type="active site" evidence="4">
    <location>
        <position position="13"/>
    </location>
</feature>
<dbReference type="SUPFAM" id="SSF69065">
    <property type="entry name" value="RNase III domain-like"/>
    <property type="match status" value="1"/>
</dbReference>
<dbReference type="EMBL" id="CP060715">
    <property type="protein sequence ID" value="QNN61140.1"/>
    <property type="molecule type" value="Genomic_DNA"/>
</dbReference>
<dbReference type="PANTHER" id="PTHR34276:SF1">
    <property type="entry name" value="MINI-RIBONUCLEASE 3"/>
    <property type="match status" value="1"/>
</dbReference>
<dbReference type="GO" id="GO:0004525">
    <property type="term" value="F:ribonuclease III activity"/>
    <property type="evidence" value="ECO:0007669"/>
    <property type="project" value="InterPro"/>
</dbReference>
<comment type="similarity">
    <text evidence="4">Belongs to the MrnC RNase family.</text>
</comment>
<gene>
    <name evidence="4" type="primary">mrnC</name>
    <name evidence="6" type="ORF">H9L01_01890</name>
</gene>
<proteinExistence type="inferred from homology"/>
<sequence>MNHSGNVLAFIGDAVLSLQVREYLVSIGISKTKQLQETSVKYVSAKAQANYMMTLIESDSLTEEEMVMYKRGRNAKSASIAKNADVTTYRIATGFEALWGYLYLTQQNERLTFLWNEFKEMVDIR</sequence>
<dbReference type="KEGG" id="eio:H9L01_01890"/>
<keyword evidence="4" id="KW-0694">RNA-binding</keyword>
<keyword evidence="4" id="KW-0699">rRNA-binding</keyword>
<dbReference type="InterPro" id="IPR008226">
    <property type="entry name" value="Mini3_fam"/>
</dbReference>
<dbReference type="InterPro" id="IPR000999">
    <property type="entry name" value="RNase_III_dom"/>
</dbReference>
<dbReference type="PANTHER" id="PTHR34276">
    <property type="entry name" value="MINI-RIBONUCLEASE 3"/>
    <property type="match status" value="1"/>
</dbReference>
<dbReference type="GO" id="GO:0005737">
    <property type="term" value="C:cytoplasm"/>
    <property type="evidence" value="ECO:0007669"/>
    <property type="project" value="UniProtKB-SubCell"/>
</dbReference>
<reference evidence="6 7" key="1">
    <citation type="submission" date="2020-08" db="EMBL/GenBank/DDBJ databases">
        <title>Genome sequence of Erysipelothrix inopinata DSM 15511T.</title>
        <authorList>
            <person name="Hyun D.-W."/>
            <person name="Bae J.-W."/>
        </authorList>
    </citation>
    <scope>NUCLEOTIDE SEQUENCE [LARGE SCALE GENOMIC DNA]</scope>
    <source>
        <strain evidence="6 7">DSM 15511</strain>
    </source>
</reference>
<keyword evidence="4" id="KW-0460">Magnesium</keyword>
<feature type="domain" description="RNase III" evidence="5">
    <location>
        <begin position="1"/>
        <end position="124"/>
    </location>
</feature>
<name>A0A7G9RZW5_9FIRM</name>
<dbReference type="GO" id="GO:0019843">
    <property type="term" value="F:rRNA binding"/>
    <property type="evidence" value="ECO:0007669"/>
    <property type="project" value="UniProtKB-UniRule"/>
</dbReference>
<keyword evidence="2 4" id="KW-0255">Endonuclease</keyword>
<comment type="subcellular location">
    <subcellularLocation>
        <location evidence="4">Cytoplasm</location>
    </subcellularLocation>
</comment>
<keyword evidence="4" id="KW-0690">Ribosome biogenesis</keyword>
<keyword evidence="7" id="KW-1185">Reference proteome</keyword>
<keyword evidence="1 4" id="KW-0540">Nuclease</keyword>
<evidence type="ECO:0000256" key="3">
    <source>
        <dbReference type="ARBA" id="ARBA00022801"/>
    </source>
</evidence>
<dbReference type="AlphaFoldDB" id="A0A7G9RZW5"/>
<dbReference type="Gene3D" id="1.10.1520.10">
    <property type="entry name" value="Ribonuclease III domain"/>
    <property type="match status" value="1"/>
</dbReference>
<keyword evidence="4" id="KW-0963">Cytoplasm</keyword>